<dbReference type="Proteomes" id="UP000242084">
    <property type="component" value="Chromosome 1"/>
</dbReference>
<dbReference type="KEGG" id="sste:SAMEA4384403_0286"/>
<sequence length="113" mass="13013">MNKKLFVELADTYAFTTQGKGGVTRRVVLDVQDDVKVMDVMDDLHERYNESLNSPDDLLNSVYIHAWLHKEKHKQCLTILKHNSNAVNASICRMNEICLYLGEKFRDVTTLAK</sequence>
<organism evidence="1 2">
    <name type="scientific">Mammaliicoccus stepanovicii</name>
    <dbReference type="NCBI Taxonomy" id="643214"/>
    <lineage>
        <taxon>Bacteria</taxon>
        <taxon>Bacillati</taxon>
        <taxon>Bacillota</taxon>
        <taxon>Bacilli</taxon>
        <taxon>Bacillales</taxon>
        <taxon>Staphylococcaceae</taxon>
        <taxon>Mammaliicoccus</taxon>
    </lineage>
</organism>
<reference evidence="1 2" key="1">
    <citation type="submission" date="2017-06" db="EMBL/GenBank/DDBJ databases">
        <authorList>
            <consortium name="Pathogen Informatics"/>
        </authorList>
    </citation>
    <scope>NUCLEOTIDE SEQUENCE [LARGE SCALE GENOMIC DNA]</scope>
    <source>
        <strain evidence="1 2">NCTC13839</strain>
    </source>
</reference>
<keyword evidence="2" id="KW-1185">Reference proteome</keyword>
<dbReference type="RefSeq" id="WP_095085716.1">
    <property type="nucleotide sequence ID" value="NZ_BMDM01000007.1"/>
</dbReference>
<accession>A0A239YEQ7</accession>
<gene>
    <name evidence="1" type="ORF">SAMEA4384403_00286</name>
</gene>
<dbReference type="OrthoDB" id="2412423at2"/>
<dbReference type="EMBL" id="LT906462">
    <property type="protein sequence ID" value="SNV56886.1"/>
    <property type="molecule type" value="Genomic_DNA"/>
</dbReference>
<proteinExistence type="predicted"/>
<evidence type="ECO:0000313" key="2">
    <source>
        <dbReference type="Proteomes" id="UP000242084"/>
    </source>
</evidence>
<name>A0A239YEQ7_9STAP</name>
<protein>
    <submittedName>
        <fullName evidence="1">Uncharacterized protein</fullName>
    </submittedName>
</protein>
<evidence type="ECO:0000313" key="1">
    <source>
        <dbReference type="EMBL" id="SNV56886.1"/>
    </source>
</evidence>
<dbReference type="AlphaFoldDB" id="A0A239YEQ7"/>